<keyword evidence="7 11" id="KW-0479">Metal-binding</keyword>
<dbReference type="PROSITE" id="PS50879">
    <property type="entry name" value="RNASE_H_1"/>
    <property type="match status" value="1"/>
</dbReference>
<dbReference type="InterPro" id="IPR002156">
    <property type="entry name" value="RNaseH_domain"/>
</dbReference>
<protein>
    <recommendedName>
        <fullName evidence="5 11">Ribonuclease H</fullName>
        <ecNumber evidence="4 11">3.1.26.4</ecNumber>
    </recommendedName>
</protein>
<dbReference type="GO" id="GO:0003676">
    <property type="term" value="F:nucleic acid binding"/>
    <property type="evidence" value="ECO:0007669"/>
    <property type="project" value="UniProtKB-UniRule"/>
</dbReference>
<gene>
    <name evidence="14" type="ORF">A4V02_11450</name>
</gene>
<evidence type="ECO:0000256" key="11">
    <source>
        <dbReference type="PIRNR" id="PIRNR037839"/>
    </source>
</evidence>
<evidence type="ECO:0000259" key="13">
    <source>
        <dbReference type="PROSITE" id="PS50879"/>
    </source>
</evidence>
<evidence type="ECO:0000256" key="3">
    <source>
        <dbReference type="ARBA" id="ARBA00005300"/>
    </source>
</evidence>
<feature type="binding site" evidence="12">
    <location>
        <position position="148"/>
    </location>
    <ligand>
        <name>Mg(2+)</name>
        <dbReference type="ChEBI" id="CHEBI:18420"/>
        <label>2</label>
    </ligand>
</feature>
<dbReference type="InterPro" id="IPR009027">
    <property type="entry name" value="Ribosomal_bL9/RNase_H1_N"/>
</dbReference>
<evidence type="ECO:0000256" key="5">
    <source>
        <dbReference type="ARBA" id="ARBA00017721"/>
    </source>
</evidence>
<evidence type="ECO:0000256" key="10">
    <source>
        <dbReference type="ARBA" id="ARBA00022842"/>
    </source>
</evidence>
<dbReference type="EMBL" id="CP015402">
    <property type="protein sequence ID" value="ANU64267.1"/>
    <property type="molecule type" value="Genomic_DNA"/>
</dbReference>
<evidence type="ECO:0000313" key="14">
    <source>
        <dbReference type="EMBL" id="ANU64267.1"/>
    </source>
</evidence>
<dbReference type="GO" id="GO:0004523">
    <property type="term" value="F:RNA-DNA hybrid ribonuclease activity"/>
    <property type="evidence" value="ECO:0007669"/>
    <property type="project" value="UniProtKB-UniRule"/>
</dbReference>
<dbReference type="InterPro" id="IPR011320">
    <property type="entry name" value="RNase_H1_N"/>
</dbReference>
<dbReference type="InterPro" id="IPR037056">
    <property type="entry name" value="RNase_H1_N_sf"/>
</dbReference>
<dbReference type="Pfam" id="PF00075">
    <property type="entry name" value="RNase_H"/>
    <property type="match status" value="1"/>
</dbReference>
<reference evidence="15" key="1">
    <citation type="submission" date="2016-04" db="EMBL/GenBank/DDBJ databases">
        <title>Complete Genome Sequences of Twelve Strains of a Stable Defined Moderately Diverse Mouse Microbiota 2 (sDMDMm2).</title>
        <authorList>
            <person name="Uchimura Y."/>
            <person name="Wyss M."/>
            <person name="Brugiroux S."/>
            <person name="Limenitakis J.P."/>
            <person name="Stecher B."/>
            <person name="McCoy K.D."/>
            <person name="Macpherson A.J."/>
        </authorList>
    </citation>
    <scope>NUCLEOTIDE SEQUENCE [LARGE SCALE GENOMIC DNA]</scope>
    <source>
        <strain evidence="15">YL27</strain>
    </source>
</reference>
<evidence type="ECO:0000256" key="9">
    <source>
        <dbReference type="ARBA" id="ARBA00022801"/>
    </source>
</evidence>
<sequence>MARKFYVVWEGRAPGIYDSWEEAQAQVEGFPGAKYKSFTSQTAATEAFRNDGGDELYALRAMAAHRQPEIINYEAFPEIRLDAIAVDAACAGNPGVMEYRGVVVGTGEELFHYGPVADGTNNVGEFLALVHALALCEQKGWVRTIYSDSRTAQAWLRNRKTRTSLAPTPRNAALLATLQRAERWVQTHTSRCTVVKWDTEKWGEIPADFGRK</sequence>
<dbReference type="EC" id="3.1.26.4" evidence="4 11"/>
<comment type="cofactor">
    <cofactor evidence="12">
        <name>Mn(2+)</name>
        <dbReference type="ChEBI" id="CHEBI:29035"/>
    </cofactor>
    <cofactor evidence="12">
        <name>Mg(2+)</name>
        <dbReference type="ChEBI" id="CHEBI:18420"/>
    </cofactor>
    <text evidence="12">Binds 2 metal ions per subunit. Manganese or magnesium.</text>
</comment>
<dbReference type="SUPFAM" id="SSF55658">
    <property type="entry name" value="L9 N-domain-like"/>
    <property type="match status" value="1"/>
</dbReference>
<proteinExistence type="inferred from homology"/>
<dbReference type="GO" id="GO:0046872">
    <property type="term" value="F:metal ion binding"/>
    <property type="evidence" value="ECO:0007669"/>
    <property type="project" value="UniProtKB-KW"/>
</dbReference>
<dbReference type="SUPFAM" id="SSF53098">
    <property type="entry name" value="Ribonuclease H-like"/>
    <property type="match status" value="1"/>
</dbReference>
<evidence type="ECO:0000256" key="6">
    <source>
        <dbReference type="ARBA" id="ARBA00022722"/>
    </source>
</evidence>
<dbReference type="Proteomes" id="UP000186351">
    <property type="component" value="Chromosome"/>
</dbReference>
<dbReference type="InterPro" id="IPR017290">
    <property type="entry name" value="RNase_H_bac"/>
</dbReference>
<dbReference type="PIRSF" id="PIRSF037839">
    <property type="entry name" value="Ribonuclease_H"/>
    <property type="match status" value="1"/>
</dbReference>
<comment type="function">
    <text evidence="2 11">Endonuclease that specifically degrades the RNA of RNA-DNA hybrids.</text>
</comment>
<keyword evidence="11" id="KW-0963">Cytoplasm</keyword>
<dbReference type="Gene3D" id="3.40.970.10">
    <property type="entry name" value="Ribonuclease H1, N-terminal domain"/>
    <property type="match status" value="1"/>
</dbReference>
<keyword evidence="15" id="KW-1185">Reference proteome</keyword>
<comment type="similarity">
    <text evidence="3 11">Belongs to the RNase H family.</text>
</comment>
<dbReference type="Gene3D" id="3.30.420.10">
    <property type="entry name" value="Ribonuclease H-like superfamily/Ribonuclease H"/>
    <property type="match status" value="1"/>
</dbReference>
<evidence type="ECO:0000313" key="15">
    <source>
        <dbReference type="Proteomes" id="UP000186351"/>
    </source>
</evidence>
<evidence type="ECO:0000256" key="1">
    <source>
        <dbReference type="ARBA" id="ARBA00001946"/>
    </source>
</evidence>
<keyword evidence="6 11" id="KW-0540">Nuclease</keyword>
<feature type="binding site" evidence="12">
    <location>
        <position position="87"/>
    </location>
    <ligand>
        <name>Mg(2+)</name>
        <dbReference type="ChEBI" id="CHEBI:18420"/>
        <label>1</label>
    </ligand>
</feature>
<name>A0A1B1SBV9_9BACT</name>
<evidence type="ECO:0000256" key="7">
    <source>
        <dbReference type="ARBA" id="ARBA00022723"/>
    </source>
</evidence>
<comment type="subcellular location">
    <subcellularLocation>
        <location evidence="11">Cytoplasm</location>
    </subcellularLocation>
</comment>
<dbReference type="KEGG" id="pary:A4V02_11450"/>
<dbReference type="Pfam" id="PF01693">
    <property type="entry name" value="Cauli_VI"/>
    <property type="match status" value="1"/>
</dbReference>
<accession>A0A1B1SBV9</accession>
<evidence type="ECO:0000256" key="2">
    <source>
        <dbReference type="ARBA" id="ARBA00004065"/>
    </source>
</evidence>
<dbReference type="InterPro" id="IPR012337">
    <property type="entry name" value="RNaseH-like_sf"/>
</dbReference>
<dbReference type="OrthoDB" id="9811552at2"/>
<feature type="binding site" evidence="12">
    <location>
        <position position="125"/>
    </location>
    <ligand>
        <name>Mg(2+)</name>
        <dbReference type="ChEBI" id="CHEBI:18420"/>
        <label>2</label>
    </ligand>
</feature>
<dbReference type="GeneID" id="65537487"/>
<keyword evidence="10 11" id="KW-0460">Magnesium</keyword>
<organism evidence="14 15">
    <name type="scientific">Muribaculum intestinale</name>
    <dbReference type="NCBI Taxonomy" id="1796646"/>
    <lineage>
        <taxon>Bacteria</taxon>
        <taxon>Pseudomonadati</taxon>
        <taxon>Bacteroidota</taxon>
        <taxon>Bacteroidia</taxon>
        <taxon>Bacteroidales</taxon>
        <taxon>Muribaculaceae</taxon>
        <taxon>Muribaculum</taxon>
    </lineage>
</organism>
<keyword evidence="9 11" id="KW-0378">Hydrolase</keyword>
<keyword evidence="8 11" id="KW-0255">Endonuclease</keyword>
<evidence type="ECO:0000256" key="8">
    <source>
        <dbReference type="ARBA" id="ARBA00022759"/>
    </source>
</evidence>
<evidence type="ECO:0000256" key="4">
    <source>
        <dbReference type="ARBA" id="ARBA00012180"/>
    </source>
</evidence>
<dbReference type="RefSeq" id="WP_068961553.1">
    <property type="nucleotide sequence ID" value="NZ_CAJTAP010000001.1"/>
</dbReference>
<comment type="cofactor">
    <cofactor evidence="1">
        <name>Mg(2+)</name>
        <dbReference type="ChEBI" id="CHEBI:18420"/>
    </cofactor>
</comment>
<keyword evidence="12" id="KW-0464">Manganese</keyword>
<feature type="domain" description="RNase H type-1" evidence="13">
    <location>
        <begin position="78"/>
        <end position="212"/>
    </location>
</feature>
<dbReference type="AlphaFoldDB" id="A0A1B1SBV9"/>
<dbReference type="FunFam" id="3.40.970.10:FF:000002">
    <property type="entry name" value="Ribonuclease H"/>
    <property type="match status" value="1"/>
</dbReference>
<dbReference type="STRING" id="1796646.A4V02_11450"/>
<comment type="catalytic activity">
    <reaction evidence="11">
        <text>Endonucleolytic cleavage to 5'-phosphomonoester.</text>
        <dbReference type="EC" id="3.1.26.4"/>
    </reaction>
</comment>
<feature type="binding site" evidence="12">
    <location>
        <position position="208"/>
    </location>
    <ligand>
        <name>Mg(2+)</name>
        <dbReference type="ChEBI" id="CHEBI:18420"/>
        <label>1</label>
    </ligand>
</feature>
<accession>A0A1Z2XGR9</accession>
<evidence type="ECO:0000256" key="12">
    <source>
        <dbReference type="PIRSR" id="PIRSR037839-1"/>
    </source>
</evidence>
<dbReference type="InterPro" id="IPR036397">
    <property type="entry name" value="RNaseH_sf"/>
</dbReference>
<dbReference type="GO" id="GO:0005737">
    <property type="term" value="C:cytoplasm"/>
    <property type="evidence" value="ECO:0007669"/>
    <property type="project" value="UniProtKB-SubCell"/>
</dbReference>